<dbReference type="SUPFAM" id="SSF52540">
    <property type="entry name" value="P-loop containing nucleoside triphosphate hydrolases"/>
    <property type="match status" value="1"/>
</dbReference>
<sequence>MSEPQDGPVAAFCADLRRRWRESGRELVAVAREIKISRTQLYAILNGDIKRPPDFDGVVEPLLRACGAGPDEVAVWRQRHEVLTGVHAEIRRRRPPARLVPAQLPADLGVFHGRHAALAALDAATAPVVTISGVAGVGKTALAVHWAHRAAGRYPDGQLYADLRGFDRDEPADPAEVIRTLLDGLGAEPGQIPAGRDGQAALFRTLTSGRRLLVVLDNARDAAQVRPLLAAGPGVRTLITSRDRLTALVAGTGADPIRLDPPEPDEAVALLQRRAPIEAGAAATIVAGCGRLPLALALVAARVRQSGFSTPAAGLDDVRAVFSWSYDALGADAARLFRLLGPAAGDDIALPAAAALAGLEPIEARPLLRELVDASLLSEPAPGRFRLHDLLRAYARELAGADERRAALTRLLDHYTHTAYQAELALNPARAPIMLALESPPDETRPKQRVDIKAALEWLGTERAVLMAALRQAADEGLDRRAWQLGWALDTFLYQNKHWQDEDAAWAVALRAATALVDQPAAAQAHRFLAVVAGRLERFGDADEHMLRSAELCRQAGDDEGAAETEFMLSYVCWLRGDHDGALAHAERSLQQWTSLGDPLWAAKAGNAVAWYHAQLGDHPRAVAHYEAALSWLRDAGDQPDEAVVRHGLGLVRLAQGDHTGAAEQLHAGLDLVRRLDDPLMEAQLALSLGDVLRAAGDPAAARPEWERAHALLTAAGHPQAADVARKLAAAR</sequence>
<dbReference type="SUPFAM" id="SSF48452">
    <property type="entry name" value="TPR-like"/>
    <property type="match status" value="1"/>
</dbReference>
<dbReference type="Gene3D" id="3.40.50.300">
    <property type="entry name" value="P-loop containing nucleotide triphosphate hydrolases"/>
    <property type="match status" value="1"/>
</dbReference>
<evidence type="ECO:0000259" key="1">
    <source>
        <dbReference type="Pfam" id="PF00931"/>
    </source>
</evidence>
<dbReference type="PANTHER" id="PTHR47691">
    <property type="entry name" value="REGULATOR-RELATED"/>
    <property type="match status" value="1"/>
</dbReference>
<evidence type="ECO:0000313" key="2">
    <source>
        <dbReference type="EMBL" id="MBL7260243.1"/>
    </source>
</evidence>
<dbReference type="EMBL" id="JAENHO010000013">
    <property type="protein sequence ID" value="MBL7260243.1"/>
    <property type="molecule type" value="Genomic_DNA"/>
</dbReference>
<dbReference type="Pfam" id="PF13424">
    <property type="entry name" value="TPR_12"/>
    <property type="match status" value="2"/>
</dbReference>
<name>A0ABS1W0H9_9ACTN</name>
<dbReference type="CDD" id="cd00093">
    <property type="entry name" value="HTH_XRE"/>
    <property type="match status" value="1"/>
</dbReference>
<protein>
    <submittedName>
        <fullName evidence="2">Tetratricopeptide repeat protein</fullName>
    </submittedName>
</protein>
<dbReference type="Proteomes" id="UP000598996">
    <property type="component" value="Unassembled WGS sequence"/>
</dbReference>
<comment type="caution">
    <text evidence="2">The sequence shown here is derived from an EMBL/GenBank/DDBJ whole genome shotgun (WGS) entry which is preliminary data.</text>
</comment>
<dbReference type="Pfam" id="PF00931">
    <property type="entry name" value="NB-ARC"/>
    <property type="match status" value="1"/>
</dbReference>
<accession>A0ABS1W0H9</accession>
<gene>
    <name evidence="2" type="ORF">JKJ07_38680</name>
</gene>
<dbReference type="Gene3D" id="1.25.40.10">
    <property type="entry name" value="Tetratricopeptide repeat domain"/>
    <property type="match status" value="1"/>
</dbReference>
<dbReference type="InterPro" id="IPR001387">
    <property type="entry name" value="Cro/C1-type_HTH"/>
</dbReference>
<dbReference type="PRINTS" id="PR00364">
    <property type="entry name" value="DISEASERSIST"/>
</dbReference>
<organism evidence="2 3">
    <name type="scientific">Paractinoplanes lichenicola</name>
    <dbReference type="NCBI Taxonomy" id="2802976"/>
    <lineage>
        <taxon>Bacteria</taxon>
        <taxon>Bacillati</taxon>
        <taxon>Actinomycetota</taxon>
        <taxon>Actinomycetes</taxon>
        <taxon>Micromonosporales</taxon>
        <taxon>Micromonosporaceae</taxon>
        <taxon>Paractinoplanes</taxon>
    </lineage>
</organism>
<keyword evidence="3" id="KW-1185">Reference proteome</keyword>
<dbReference type="InterPro" id="IPR027417">
    <property type="entry name" value="P-loop_NTPase"/>
</dbReference>
<proteinExistence type="predicted"/>
<reference evidence="2 3" key="1">
    <citation type="submission" date="2021-01" db="EMBL/GenBank/DDBJ databases">
        <title>Actinoplanes sp. nov. LDG1-01 isolated from lichen.</title>
        <authorList>
            <person name="Saeng-In P."/>
            <person name="Phongsopitanun W."/>
            <person name="Kanchanasin P."/>
            <person name="Yuki M."/>
            <person name="Kudo T."/>
            <person name="Ohkuma M."/>
            <person name="Tanasupawat S."/>
        </authorList>
    </citation>
    <scope>NUCLEOTIDE SEQUENCE [LARGE SCALE GENOMIC DNA]</scope>
    <source>
        <strain evidence="2 3">LDG1-01</strain>
    </source>
</reference>
<dbReference type="Pfam" id="PF13560">
    <property type="entry name" value="HTH_31"/>
    <property type="match status" value="1"/>
</dbReference>
<dbReference type="PANTHER" id="PTHR47691:SF3">
    <property type="entry name" value="HTH-TYPE TRANSCRIPTIONAL REGULATOR RV0890C-RELATED"/>
    <property type="match status" value="1"/>
</dbReference>
<feature type="domain" description="NB-ARC" evidence="1">
    <location>
        <begin position="127"/>
        <end position="274"/>
    </location>
</feature>
<dbReference type="InterPro" id="IPR002182">
    <property type="entry name" value="NB-ARC"/>
</dbReference>
<dbReference type="InterPro" id="IPR011990">
    <property type="entry name" value="TPR-like_helical_dom_sf"/>
</dbReference>
<dbReference type="RefSeq" id="WP_202996961.1">
    <property type="nucleotide sequence ID" value="NZ_JAENHO010000013.1"/>
</dbReference>
<evidence type="ECO:0000313" key="3">
    <source>
        <dbReference type="Proteomes" id="UP000598996"/>
    </source>
</evidence>